<keyword evidence="1" id="KW-0472">Membrane</keyword>
<dbReference type="KEGG" id="tet:TTHERM_000222241"/>
<keyword evidence="1" id="KW-1133">Transmembrane helix</keyword>
<accession>W7XBJ4</accession>
<keyword evidence="3" id="KW-1185">Reference proteome</keyword>
<dbReference type="InParanoid" id="W7XBJ4"/>
<reference evidence="3" key="1">
    <citation type="journal article" date="2006" name="PLoS Biol.">
        <title>Macronuclear genome sequence of the ciliate Tetrahymena thermophila, a model eukaryote.</title>
        <authorList>
            <person name="Eisen J.A."/>
            <person name="Coyne R.S."/>
            <person name="Wu M."/>
            <person name="Wu D."/>
            <person name="Thiagarajan M."/>
            <person name="Wortman J.R."/>
            <person name="Badger J.H."/>
            <person name="Ren Q."/>
            <person name="Amedeo P."/>
            <person name="Jones K.M."/>
            <person name="Tallon L.J."/>
            <person name="Delcher A.L."/>
            <person name="Salzberg S.L."/>
            <person name="Silva J.C."/>
            <person name="Haas B.J."/>
            <person name="Majoros W.H."/>
            <person name="Farzad M."/>
            <person name="Carlton J.M."/>
            <person name="Smith R.K. Jr."/>
            <person name="Garg J."/>
            <person name="Pearlman R.E."/>
            <person name="Karrer K.M."/>
            <person name="Sun L."/>
            <person name="Manning G."/>
            <person name="Elde N.C."/>
            <person name="Turkewitz A.P."/>
            <person name="Asai D.J."/>
            <person name="Wilkes D.E."/>
            <person name="Wang Y."/>
            <person name="Cai H."/>
            <person name="Collins K."/>
            <person name="Stewart B.A."/>
            <person name="Lee S.R."/>
            <person name="Wilamowska K."/>
            <person name="Weinberg Z."/>
            <person name="Ruzzo W.L."/>
            <person name="Wloga D."/>
            <person name="Gaertig J."/>
            <person name="Frankel J."/>
            <person name="Tsao C.-C."/>
            <person name="Gorovsky M.A."/>
            <person name="Keeling P.J."/>
            <person name="Waller R.F."/>
            <person name="Patron N.J."/>
            <person name="Cherry J.M."/>
            <person name="Stover N.A."/>
            <person name="Krieger C.J."/>
            <person name="del Toro C."/>
            <person name="Ryder H.F."/>
            <person name="Williamson S.C."/>
            <person name="Barbeau R.A."/>
            <person name="Hamilton E.P."/>
            <person name="Orias E."/>
        </authorList>
    </citation>
    <scope>NUCLEOTIDE SEQUENCE [LARGE SCALE GENOMIC DNA]</scope>
    <source>
        <strain evidence="3">SB210</strain>
    </source>
</reference>
<evidence type="ECO:0000313" key="2">
    <source>
        <dbReference type="EMBL" id="EWS74707.1"/>
    </source>
</evidence>
<proteinExistence type="predicted"/>
<protein>
    <submittedName>
        <fullName evidence="2">Transmembrane protein, putative</fullName>
    </submittedName>
</protein>
<organism evidence="2 3">
    <name type="scientific">Tetrahymena thermophila (strain SB210)</name>
    <dbReference type="NCBI Taxonomy" id="312017"/>
    <lineage>
        <taxon>Eukaryota</taxon>
        <taxon>Sar</taxon>
        <taxon>Alveolata</taxon>
        <taxon>Ciliophora</taxon>
        <taxon>Intramacronucleata</taxon>
        <taxon>Oligohymenophorea</taxon>
        <taxon>Hymenostomatida</taxon>
        <taxon>Tetrahymenina</taxon>
        <taxon>Tetrahymenidae</taxon>
        <taxon>Tetrahymena</taxon>
    </lineage>
</organism>
<gene>
    <name evidence="2" type="ORF">TTHERM_000222241</name>
</gene>
<dbReference type="RefSeq" id="XP_012652708.1">
    <property type="nucleotide sequence ID" value="XM_012797254.1"/>
</dbReference>
<dbReference type="EMBL" id="GG662718">
    <property type="protein sequence ID" value="EWS74707.1"/>
    <property type="molecule type" value="Genomic_DNA"/>
</dbReference>
<keyword evidence="1 2" id="KW-0812">Transmembrane</keyword>
<dbReference type="GeneID" id="24437881"/>
<evidence type="ECO:0000256" key="1">
    <source>
        <dbReference type="SAM" id="Phobius"/>
    </source>
</evidence>
<dbReference type="AlphaFoldDB" id="W7XBJ4"/>
<sequence length="161" mass="19248">MYLFIYLMFFIYFIWFNMLIFQFYLLIYLFILISIFQNYFANQVNIIFQIVKLPIFKKIFLYINQIKNFLFIDLELRGTCILGERSNCVNQVLGIWKISSCEVELCQERCLVVTASPHIFHSSLKKSTFLDSSMWEIESLEGVPARALEKKDFRRQTLTCL</sequence>
<dbReference type="Proteomes" id="UP000009168">
    <property type="component" value="Unassembled WGS sequence"/>
</dbReference>
<feature type="transmembrane region" description="Helical" evidence="1">
    <location>
        <begin position="6"/>
        <end position="33"/>
    </location>
</feature>
<name>W7XBJ4_TETTS</name>
<evidence type="ECO:0000313" key="3">
    <source>
        <dbReference type="Proteomes" id="UP000009168"/>
    </source>
</evidence>